<dbReference type="AlphaFoldDB" id="A0ABD1E5A2"/>
<reference evidence="8 9" key="1">
    <citation type="submission" date="2024-05" db="EMBL/GenBank/DDBJ databases">
        <title>Genetic variation in Jamaican populations of the coffee berry borer (Hypothenemus hampei).</title>
        <authorList>
            <person name="Errbii M."/>
            <person name="Myrie A."/>
        </authorList>
    </citation>
    <scope>NUCLEOTIDE SEQUENCE [LARGE SCALE GENOMIC DNA]</scope>
    <source>
        <strain evidence="8">JA-Hopewell-2020-01-JO</strain>
        <tissue evidence="8">Whole body</tissue>
    </source>
</reference>
<keyword evidence="4" id="KW-0804">Transcription</keyword>
<dbReference type="InterPro" id="IPR028002">
    <property type="entry name" value="Myb_DNA-bind_5"/>
</dbReference>
<evidence type="ECO:0000259" key="7">
    <source>
        <dbReference type="Pfam" id="PF13873"/>
    </source>
</evidence>
<comment type="subunit">
    <text evidence="1">Self-associates forming complexes of several hundred monomers.</text>
</comment>
<protein>
    <recommendedName>
        <fullName evidence="2">Regulatory protein zeste</fullName>
    </recommendedName>
</protein>
<comment type="caution">
    <text evidence="8">The sequence shown here is derived from an EMBL/GenBank/DDBJ whole genome shotgun (WGS) entry which is preliminary data.</text>
</comment>
<evidence type="ECO:0000256" key="3">
    <source>
        <dbReference type="ARBA" id="ARBA00023015"/>
    </source>
</evidence>
<accession>A0ABD1E5A2</accession>
<feature type="domain" description="Myb/SANT-like DNA-binding" evidence="7">
    <location>
        <begin position="6"/>
        <end position="81"/>
    </location>
</feature>
<dbReference type="Proteomes" id="UP001566132">
    <property type="component" value="Unassembled WGS sequence"/>
</dbReference>
<proteinExistence type="predicted"/>
<feature type="region of interest" description="Disordered" evidence="6">
    <location>
        <begin position="116"/>
        <end position="142"/>
    </location>
</feature>
<evidence type="ECO:0000313" key="9">
    <source>
        <dbReference type="Proteomes" id="UP001566132"/>
    </source>
</evidence>
<evidence type="ECO:0000256" key="6">
    <source>
        <dbReference type="SAM" id="MobiDB-lite"/>
    </source>
</evidence>
<comment type="function">
    <text evidence="5">Involved in transvection phenomena (= synapsis-dependent gene expression), where the synaptic pairing of chromosomes carrying genes with which zeste interacts influences the expression of these genes. Zeste binds to DNA and stimulates transcription from a nearby promoter.</text>
</comment>
<dbReference type="PANTHER" id="PTHR21411">
    <property type="entry name" value="APONTIC"/>
    <property type="match status" value="1"/>
</dbReference>
<evidence type="ECO:0000256" key="5">
    <source>
        <dbReference type="ARBA" id="ARBA00025466"/>
    </source>
</evidence>
<evidence type="ECO:0000256" key="4">
    <source>
        <dbReference type="ARBA" id="ARBA00023163"/>
    </source>
</evidence>
<feature type="compositionally biased region" description="Polar residues" evidence="6">
    <location>
        <begin position="133"/>
        <end position="142"/>
    </location>
</feature>
<keyword evidence="3" id="KW-0805">Transcription regulation</keyword>
<dbReference type="EMBL" id="JBDJPC010000011">
    <property type="protein sequence ID" value="KAL1489863.1"/>
    <property type="molecule type" value="Genomic_DNA"/>
</dbReference>
<name>A0ABD1E5A2_HYPHA</name>
<evidence type="ECO:0000256" key="2">
    <source>
        <dbReference type="ARBA" id="ARBA00016807"/>
    </source>
</evidence>
<sequence length="142" mass="16390">MENRKRSENFTEEEKKEIVNYVWENRFIIENKSNNSRMSVNKKKKWEELAKKLCSAGRERKWTELRSAYQRWKVAAKKNVTADKKKGSTLGGGPQEIKASELDYLIKDISPDDFVEDRNHFDSNGVEEISPKETGTPSGCSS</sequence>
<evidence type="ECO:0000256" key="1">
    <source>
        <dbReference type="ARBA" id="ARBA00011764"/>
    </source>
</evidence>
<dbReference type="Pfam" id="PF13873">
    <property type="entry name" value="Myb_DNA-bind_5"/>
    <property type="match status" value="1"/>
</dbReference>
<dbReference type="PANTHER" id="PTHR21411:SF0">
    <property type="entry name" value="REGULATORY PROTEIN ZESTE"/>
    <property type="match status" value="1"/>
</dbReference>
<keyword evidence="9" id="KW-1185">Reference proteome</keyword>
<evidence type="ECO:0000313" key="8">
    <source>
        <dbReference type="EMBL" id="KAL1489863.1"/>
    </source>
</evidence>
<gene>
    <name evidence="8" type="ORF">ABEB36_013792</name>
</gene>
<organism evidence="8 9">
    <name type="scientific">Hypothenemus hampei</name>
    <name type="common">Coffee berry borer</name>
    <dbReference type="NCBI Taxonomy" id="57062"/>
    <lineage>
        <taxon>Eukaryota</taxon>
        <taxon>Metazoa</taxon>
        <taxon>Ecdysozoa</taxon>
        <taxon>Arthropoda</taxon>
        <taxon>Hexapoda</taxon>
        <taxon>Insecta</taxon>
        <taxon>Pterygota</taxon>
        <taxon>Neoptera</taxon>
        <taxon>Endopterygota</taxon>
        <taxon>Coleoptera</taxon>
        <taxon>Polyphaga</taxon>
        <taxon>Cucujiformia</taxon>
        <taxon>Curculionidae</taxon>
        <taxon>Scolytinae</taxon>
        <taxon>Hypothenemus</taxon>
    </lineage>
</organism>